<gene>
    <name evidence="18" type="primary">recG</name>
    <name evidence="18" type="ORF">Pla111_23270</name>
</gene>
<evidence type="ECO:0000256" key="1">
    <source>
        <dbReference type="ARBA" id="ARBA00007504"/>
    </source>
</evidence>
<proteinExistence type="inferred from homology"/>
<dbReference type="InterPro" id="IPR045562">
    <property type="entry name" value="RecG_dom3_C"/>
</dbReference>
<evidence type="ECO:0000256" key="9">
    <source>
        <dbReference type="ARBA" id="ARBA00023172"/>
    </source>
</evidence>
<dbReference type="NCBIfam" id="NF008165">
    <property type="entry name" value="PRK10917.1-3"/>
    <property type="match status" value="1"/>
</dbReference>
<dbReference type="Gene3D" id="3.40.50.300">
    <property type="entry name" value="P-loop containing nucleotide triphosphate hydrolases"/>
    <property type="match status" value="2"/>
</dbReference>
<dbReference type="PANTHER" id="PTHR47964:SF1">
    <property type="entry name" value="ATP-DEPENDENT DNA HELICASE HOMOLOG RECG, CHLOROPLASTIC"/>
    <property type="match status" value="1"/>
</dbReference>
<dbReference type="Pfam" id="PF00271">
    <property type="entry name" value="Helicase_C"/>
    <property type="match status" value="1"/>
</dbReference>
<keyword evidence="9 15" id="KW-0233">DNA recombination</keyword>
<evidence type="ECO:0000259" key="17">
    <source>
        <dbReference type="PROSITE" id="PS51194"/>
    </source>
</evidence>
<evidence type="ECO:0000256" key="4">
    <source>
        <dbReference type="ARBA" id="ARBA00022763"/>
    </source>
</evidence>
<dbReference type="GO" id="GO:0006310">
    <property type="term" value="P:DNA recombination"/>
    <property type="evidence" value="ECO:0007669"/>
    <property type="project" value="UniProtKB-UniRule"/>
</dbReference>
<keyword evidence="4 15" id="KW-0227">DNA damage</keyword>
<comment type="caution">
    <text evidence="18">The sequence shown here is derived from an EMBL/GenBank/DDBJ whole genome shotgun (WGS) entry which is preliminary data.</text>
</comment>
<dbReference type="SUPFAM" id="SSF50249">
    <property type="entry name" value="Nucleic acid-binding proteins"/>
    <property type="match status" value="1"/>
</dbReference>
<evidence type="ECO:0000259" key="16">
    <source>
        <dbReference type="PROSITE" id="PS51192"/>
    </source>
</evidence>
<dbReference type="Pfam" id="PF17191">
    <property type="entry name" value="RecG_wedge"/>
    <property type="match status" value="1"/>
</dbReference>
<evidence type="ECO:0000313" key="19">
    <source>
        <dbReference type="Proteomes" id="UP000318995"/>
    </source>
</evidence>
<dbReference type="InterPro" id="IPR011545">
    <property type="entry name" value="DEAD/DEAH_box_helicase_dom"/>
</dbReference>
<dbReference type="CDD" id="cd17992">
    <property type="entry name" value="DEXHc_RecG"/>
    <property type="match status" value="1"/>
</dbReference>
<dbReference type="InterPro" id="IPR001650">
    <property type="entry name" value="Helicase_C-like"/>
</dbReference>
<dbReference type="NCBIfam" id="NF008168">
    <property type="entry name" value="PRK10917.2-2"/>
    <property type="match status" value="1"/>
</dbReference>
<keyword evidence="5 15" id="KW-0378">Hydrolase</keyword>
<evidence type="ECO:0000256" key="15">
    <source>
        <dbReference type="RuleBase" id="RU363016"/>
    </source>
</evidence>
<comment type="function">
    <text evidence="15">Plays a critical role in recombination and DNA repair. Helps process Holliday junction intermediates to mature products by catalyzing branch migration. Has replication fork regression activity, unwinds stalled or blocked replication forks to make a HJ that can be resolved. Has a DNA unwinding activity characteristic of a DNA helicase with 3'-5' polarity.</text>
</comment>
<keyword evidence="3 15" id="KW-0547">Nucleotide-binding</keyword>
<evidence type="ECO:0000256" key="11">
    <source>
        <dbReference type="ARBA" id="ARBA00023235"/>
    </source>
</evidence>
<dbReference type="EMBL" id="SJPH01000004">
    <property type="protein sequence ID" value="TWT43376.1"/>
    <property type="molecule type" value="Genomic_DNA"/>
</dbReference>
<dbReference type="SMART" id="SM00487">
    <property type="entry name" value="DEXDc"/>
    <property type="match status" value="1"/>
</dbReference>
<dbReference type="EC" id="5.6.2.4" evidence="13 15"/>
<dbReference type="GO" id="GO:0003677">
    <property type="term" value="F:DNA binding"/>
    <property type="evidence" value="ECO:0007669"/>
    <property type="project" value="UniProtKB-KW"/>
</dbReference>
<keyword evidence="10 15" id="KW-0234">DNA repair</keyword>
<evidence type="ECO:0000256" key="3">
    <source>
        <dbReference type="ARBA" id="ARBA00022741"/>
    </source>
</evidence>
<dbReference type="InterPro" id="IPR033454">
    <property type="entry name" value="RecG_wedge"/>
</dbReference>
<dbReference type="Proteomes" id="UP000318995">
    <property type="component" value="Unassembled WGS sequence"/>
</dbReference>
<evidence type="ECO:0000256" key="2">
    <source>
        <dbReference type="ARBA" id="ARBA00017846"/>
    </source>
</evidence>
<evidence type="ECO:0000256" key="5">
    <source>
        <dbReference type="ARBA" id="ARBA00022801"/>
    </source>
</evidence>
<dbReference type="InterPro" id="IPR047112">
    <property type="entry name" value="RecG/Mfd"/>
</dbReference>
<dbReference type="Pfam" id="PF19833">
    <property type="entry name" value="RecG_dom3_C"/>
    <property type="match status" value="1"/>
</dbReference>
<dbReference type="GO" id="GO:0005524">
    <property type="term" value="F:ATP binding"/>
    <property type="evidence" value="ECO:0007669"/>
    <property type="project" value="UniProtKB-KW"/>
</dbReference>
<dbReference type="SUPFAM" id="SSF52540">
    <property type="entry name" value="P-loop containing nucleoside triphosphate hydrolases"/>
    <property type="match status" value="2"/>
</dbReference>
<keyword evidence="19" id="KW-1185">Reference proteome</keyword>
<comment type="similarity">
    <text evidence="1 15">Belongs to the helicase family. RecG subfamily.</text>
</comment>
<evidence type="ECO:0000256" key="13">
    <source>
        <dbReference type="ARBA" id="ARBA00034808"/>
    </source>
</evidence>
<evidence type="ECO:0000313" key="18">
    <source>
        <dbReference type="EMBL" id="TWT43376.1"/>
    </source>
</evidence>
<feature type="domain" description="Helicase ATP-binding" evidence="16">
    <location>
        <begin position="260"/>
        <end position="421"/>
    </location>
</feature>
<keyword evidence="11" id="KW-0413">Isomerase</keyword>
<evidence type="ECO:0000256" key="12">
    <source>
        <dbReference type="ARBA" id="ARBA00034617"/>
    </source>
</evidence>
<evidence type="ECO:0000256" key="8">
    <source>
        <dbReference type="ARBA" id="ARBA00023125"/>
    </source>
</evidence>
<sequence>MRLAESLERKGLRSVADLLFCFPREYEDFRDRRAIADLEADVAQTIVGEVIEVESKGGFGKSRVGVVVEDQTDALRAMWFNQAFMRDKFHPGQRVQFSGKPKRKGLRWEMVHPRVAWLEDTDDSAGEEGLLAVYSLTEGVSQHHMRRLVAAAVTAHADTPTEVLPAPLRDQYGLPGLADALRWIHAPRNEAQRDTARRRFIFQELLVLQLALAARRLQHRLGFRAPELAVDRQLDARIRRLFPFELTAGQEKALAEVATDLALDTPMNRLVQGDVGSGKTVVALYALLACVANGYQAVLLAPTEILARQHAATLASLLKVSRVRSRLLVGGLAEREKAEVRAGLVAGDIDLAIGTHALLQEKVRFAKLGLAVIDEQHKFGVRQRAALRQGQHSPHYLVMTATPIPRTLCMTQFGDLDVSVLDGLPPGRQPVSTYVVRPAEASRWWEFVRKALRDGRQAYVVAPLVEESDATAAASVEESLRALAEGELADFRLGLLHGRMNASDKDAAMEAFRLRETQVLVSTTVIEVGVDVANATIMTVVSPECFGLSQLHQLRGRVGRGMHAGYCGLLVPEEPAEAALQRIEAFAATTDGFALAELDFRMRGPGDLFGERQSGLPPLHIADLARDGEVLVEARNAAADLFATDPGLKHPDHAALRRQMLRRYGASLDLGDVG</sequence>
<comment type="catalytic activity">
    <reaction evidence="12 15">
        <text>Couples ATP hydrolysis with the unwinding of duplex DNA by translocating in the 3'-5' direction.</text>
        <dbReference type="EC" id="5.6.2.4"/>
    </reaction>
</comment>
<keyword evidence="8" id="KW-0238">DNA-binding</keyword>
<evidence type="ECO:0000256" key="14">
    <source>
        <dbReference type="ARBA" id="ARBA00048988"/>
    </source>
</evidence>
<dbReference type="Pfam" id="PF00270">
    <property type="entry name" value="DEAD"/>
    <property type="match status" value="1"/>
</dbReference>
<accession>A0A5C5VXM7</accession>
<dbReference type="InterPro" id="IPR012340">
    <property type="entry name" value="NA-bd_OB-fold"/>
</dbReference>
<keyword evidence="6 15" id="KW-0347">Helicase</keyword>
<dbReference type="PROSITE" id="PS51194">
    <property type="entry name" value="HELICASE_CTER"/>
    <property type="match status" value="1"/>
</dbReference>
<dbReference type="NCBIfam" id="TIGR00643">
    <property type="entry name" value="recG"/>
    <property type="match status" value="1"/>
</dbReference>
<evidence type="ECO:0000256" key="10">
    <source>
        <dbReference type="ARBA" id="ARBA00023204"/>
    </source>
</evidence>
<organism evidence="18 19">
    <name type="scientific">Botrimarina hoheduenensis</name>
    <dbReference type="NCBI Taxonomy" id="2528000"/>
    <lineage>
        <taxon>Bacteria</taxon>
        <taxon>Pseudomonadati</taxon>
        <taxon>Planctomycetota</taxon>
        <taxon>Planctomycetia</taxon>
        <taxon>Pirellulales</taxon>
        <taxon>Lacipirellulaceae</taxon>
        <taxon>Botrimarina</taxon>
    </lineage>
</organism>
<feature type="domain" description="Helicase C-terminal" evidence="17">
    <location>
        <begin position="447"/>
        <end position="601"/>
    </location>
</feature>
<evidence type="ECO:0000256" key="7">
    <source>
        <dbReference type="ARBA" id="ARBA00022840"/>
    </source>
</evidence>
<dbReference type="GO" id="GO:0006281">
    <property type="term" value="P:DNA repair"/>
    <property type="evidence" value="ECO:0007669"/>
    <property type="project" value="UniProtKB-UniRule"/>
</dbReference>
<dbReference type="Gene3D" id="2.40.50.140">
    <property type="entry name" value="Nucleic acid-binding proteins"/>
    <property type="match status" value="1"/>
</dbReference>
<dbReference type="GO" id="GO:0043138">
    <property type="term" value="F:3'-5' DNA helicase activity"/>
    <property type="evidence" value="ECO:0007669"/>
    <property type="project" value="UniProtKB-EC"/>
</dbReference>
<dbReference type="PROSITE" id="PS51192">
    <property type="entry name" value="HELICASE_ATP_BIND_1"/>
    <property type="match status" value="1"/>
</dbReference>
<protein>
    <recommendedName>
        <fullName evidence="2 15">ATP-dependent DNA helicase RecG</fullName>
        <ecNumber evidence="13 15">5.6.2.4</ecNumber>
    </recommendedName>
</protein>
<name>A0A5C5VXM7_9BACT</name>
<dbReference type="GO" id="GO:0016887">
    <property type="term" value="F:ATP hydrolysis activity"/>
    <property type="evidence" value="ECO:0007669"/>
    <property type="project" value="RHEA"/>
</dbReference>
<dbReference type="SMART" id="SM00490">
    <property type="entry name" value="HELICc"/>
    <property type="match status" value="1"/>
</dbReference>
<dbReference type="InterPro" id="IPR027417">
    <property type="entry name" value="P-loop_NTPase"/>
</dbReference>
<dbReference type="InterPro" id="IPR014001">
    <property type="entry name" value="Helicase_ATP-bd"/>
</dbReference>
<reference evidence="18 19" key="1">
    <citation type="submission" date="2019-02" db="EMBL/GenBank/DDBJ databases">
        <title>Deep-cultivation of Planctomycetes and their phenomic and genomic characterization uncovers novel biology.</title>
        <authorList>
            <person name="Wiegand S."/>
            <person name="Jogler M."/>
            <person name="Boedeker C."/>
            <person name="Pinto D."/>
            <person name="Vollmers J."/>
            <person name="Rivas-Marin E."/>
            <person name="Kohn T."/>
            <person name="Peeters S.H."/>
            <person name="Heuer A."/>
            <person name="Rast P."/>
            <person name="Oberbeckmann S."/>
            <person name="Bunk B."/>
            <person name="Jeske O."/>
            <person name="Meyerdierks A."/>
            <person name="Storesund J.E."/>
            <person name="Kallscheuer N."/>
            <person name="Luecker S."/>
            <person name="Lage O.M."/>
            <person name="Pohl T."/>
            <person name="Merkel B.J."/>
            <person name="Hornburger P."/>
            <person name="Mueller R.-W."/>
            <person name="Bruemmer F."/>
            <person name="Labrenz M."/>
            <person name="Spormann A.M."/>
            <person name="Op Den Camp H."/>
            <person name="Overmann J."/>
            <person name="Amann R."/>
            <person name="Jetten M.S.M."/>
            <person name="Mascher T."/>
            <person name="Medema M.H."/>
            <person name="Devos D.P."/>
            <person name="Kaster A.-K."/>
            <person name="Ovreas L."/>
            <person name="Rohde M."/>
            <person name="Galperin M.Y."/>
            <person name="Jogler C."/>
        </authorList>
    </citation>
    <scope>NUCLEOTIDE SEQUENCE [LARGE SCALE GENOMIC DNA]</scope>
    <source>
        <strain evidence="18 19">Pla111</strain>
    </source>
</reference>
<dbReference type="AlphaFoldDB" id="A0A5C5VXM7"/>
<evidence type="ECO:0000256" key="6">
    <source>
        <dbReference type="ARBA" id="ARBA00022806"/>
    </source>
</evidence>
<dbReference type="PANTHER" id="PTHR47964">
    <property type="entry name" value="ATP-DEPENDENT DNA HELICASE HOMOLOG RECG, CHLOROPLASTIC"/>
    <property type="match status" value="1"/>
</dbReference>
<dbReference type="InterPro" id="IPR004609">
    <property type="entry name" value="ATP-dep_DNA_helicase_RecG"/>
</dbReference>
<comment type="catalytic activity">
    <reaction evidence="14 15">
        <text>ATP + H2O = ADP + phosphate + H(+)</text>
        <dbReference type="Rhea" id="RHEA:13065"/>
        <dbReference type="ChEBI" id="CHEBI:15377"/>
        <dbReference type="ChEBI" id="CHEBI:15378"/>
        <dbReference type="ChEBI" id="CHEBI:30616"/>
        <dbReference type="ChEBI" id="CHEBI:43474"/>
        <dbReference type="ChEBI" id="CHEBI:456216"/>
        <dbReference type="EC" id="5.6.2.4"/>
    </reaction>
</comment>
<keyword evidence="7 15" id="KW-0067">ATP-binding</keyword>
<dbReference type="CDD" id="cd04488">
    <property type="entry name" value="RecG_wedge_OBF"/>
    <property type="match status" value="1"/>
</dbReference>